<dbReference type="InterPro" id="IPR035986">
    <property type="entry name" value="PKD_dom_sf"/>
</dbReference>
<dbReference type="EMBL" id="VRUR01000002">
    <property type="protein sequence ID" value="TXN34927.1"/>
    <property type="molecule type" value="Genomic_DNA"/>
</dbReference>
<keyword evidence="3" id="KW-1185">Reference proteome</keyword>
<reference evidence="2 3" key="1">
    <citation type="submission" date="2019-08" db="EMBL/GenBank/DDBJ databases">
        <title>Professor.</title>
        <authorList>
            <person name="Park J.S."/>
        </authorList>
    </citation>
    <scope>NUCLEOTIDE SEQUENCE [LARGE SCALE GENOMIC DNA]</scope>
    <source>
        <strain evidence="2 3">176CP5-101</strain>
    </source>
</reference>
<sequence>MKLLLKNIKILSVLILAISFLGCEEDDEGNSLPEVVAGFTQTIIQDSGTVSFINISENAQNFEWDFGDGTSSTEIDPIKTYTSGTYTVTLTASNVAGASSTFEDELTITIPDPPTPLTLPIDFDGTNVDYDIIVGDNIGFTVETNPENGNGNDTNVGQMVTGGGQFQNVQFPLGPAVDFSGANKTIQLELFASTEIAVLIKFEDGADGARDVEVGATHTGSGWETLSFDFAADAVASFIEGDSQNGQPIVPDGQYGKLILFIGFNTNPGVEGTFFVDNIEQVGAGTGGGTCTAETEESISATDLNITWQTNTPAVTEDNVTFAWVDNPDFDGPVNTSCKVGQVTRANNSPFDNLQIDLADKFDFNAVEGLRMKVWSPVPNTPILLKLEEIGNSGNFVEVTATTSVTSDWEELTFDFPSTPTPQFDKMVIFFNFNVADGSTYYFDDLMVYGTPGGGGTCTPETEESIAAADLNITWQTNTPAVIEDNASFTWIDNPDFDGPVNTSCKVGQVVRANNSPFDNIQIDLAAKLDFNAVEGLKMKVWSPVPNTPILLKLEEIGNSGNFVEVTATTSVTSDWEELTFDFPSTPTPQFDKMVIFFNFNVADGSTYYFDDLMVYGTPSGGACVPETGESTAAADLNITWQTNTPAVIEDNASFTWIDNPDFDGPVNTSCKVGQVVRANNSPFDNIQIDLAAKLDFNAVEGLRMKVWSPVPNTPVLLKLEEIGNSGNFAEVLATTSVTNDWEELTFDFDATPTPQFDKMVIFFNFNVADGSTYYFDDLMVYGTPSSGPTPLSSLPADFESGEEFGGVFEPASVNGSITSNTVSGGINTSSNVYTFNKPSGTEFYGGMENVFATPLDMTTTRTFKVKVYSTKANVVFQFELQSRPNPGSIPNYSLQQTVTNANEWVELTFDFGAVVPVDFNPNIYNSIVIIPDFDTGNQPTSSSETYYIDDVILE</sequence>
<dbReference type="InterPro" id="IPR000601">
    <property type="entry name" value="PKD_dom"/>
</dbReference>
<comment type="caution">
    <text evidence="2">The sequence shown here is derived from an EMBL/GenBank/DDBJ whole genome shotgun (WGS) entry which is preliminary data.</text>
</comment>
<dbReference type="RefSeq" id="WP_147743662.1">
    <property type="nucleotide sequence ID" value="NZ_VRUR01000002.1"/>
</dbReference>
<feature type="domain" description="PKD" evidence="1">
    <location>
        <begin position="62"/>
        <end position="115"/>
    </location>
</feature>
<dbReference type="Gene3D" id="2.60.40.10">
    <property type="entry name" value="Immunoglobulins"/>
    <property type="match status" value="1"/>
</dbReference>
<dbReference type="PROSITE" id="PS50093">
    <property type="entry name" value="PKD"/>
    <property type="match status" value="1"/>
</dbReference>
<accession>A0A5C8V392</accession>
<evidence type="ECO:0000313" key="2">
    <source>
        <dbReference type="EMBL" id="TXN34927.1"/>
    </source>
</evidence>
<dbReference type="CDD" id="cd00146">
    <property type="entry name" value="PKD"/>
    <property type="match status" value="1"/>
</dbReference>
<dbReference type="PROSITE" id="PS51257">
    <property type="entry name" value="PROKAR_LIPOPROTEIN"/>
    <property type="match status" value="1"/>
</dbReference>
<dbReference type="Gene3D" id="2.60.120.260">
    <property type="entry name" value="Galactose-binding domain-like"/>
    <property type="match status" value="3"/>
</dbReference>
<proteinExistence type="predicted"/>
<organism evidence="2 3">
    <name type="scientific">Flagellimonas hymeniacidonis</name>
    <dbReference type="NCBI Taxonomy" id="2603628"/>
    <lineage>
        <taxon>Bacteria</taxon>
        <taxon>Pseudomonadati</taxon>
        <taxon>Bacteroidota</taxon>
        <taxon>Flavobacteriia</taxon>
        <taxon>Flavobacteriales</taxon>
        <taxon>Flavobacteriaceae</taxon>
        <taxon>Flagellimonas</taxon>
    </lineage>
</organism>
<dbReference type="AlphaFoldDB" id="A0A5C8V392"/>
<dbReference type="Pfam" id="PF18911">
    <property type="entry name" value="PKD_4"/>
    <property type="match status" value="1"/>
</dbReference>
<gene>
    <name evidence="2" type="ORF">FVB32_10025</name>
</gene>
<dbReference type="InterPro" id="IPR022409">
    <property type="entry name" value="PKD/Chitinase_dom"/>
</dbReference>
<name>A0A5C8V392_9FLAO</name>
<dbReference type="SUPFAM" id="SSF49299">
    <property type="entry name" value="PKD domain"/>
    <property type="match status" value="1"/>
</dbReference>
<protein>
    <submittedName>
        <fullName evidence="2">PKD domain-containing protein</fullName>
    </submittedName>
</protein>
<dbReference type="Proteomes" id="UP000321456">
    <property type="component" value="Unassembled WGS sequence"/>
</dbReference>
<dbReference type="InterPro" id="IPR013783">
    <property type="entry name" value="Ig-like_fold"/>
</dbReference>
<dbReference type="SMART" id="SM00089">
    <property type="entry name" value="PKD"/>
    <property type="match status" value="1"/>
</dbReference>
<evidence type="ECO:0000259" key="1">
    <source>
        <dbReference type="PROSITE" id="PS50093"/>
    </source>
</evidence>
<evidence type="ECO:0000313" key="3">
    <source>
        <dbReference type="Proteomes" id="UP000321456"/>
    </source>
</evidence>